<name>A0ABP8QVT9_9SPHI</name>
<keyword evidence="9" id="KW-1185">Reference proteome</keyword>
<evidence type="ECO:0000256" key="2">
    <source>
        <dbReference type="ARBA" id="ARBA00006275"/>
    </source>
</evidence>
<dbReference type="PROSITE" id="PS51257">
    <property type="entry name" value="PROKAR_LIPOPROTEIN"/>
    <property type="match status" value="1"/>
</dbReference>
<dbReference type="CDD" id="cd08977">
    <property type="entry name" value="SusD"/>
    <property type="match status" value="1"/>
</dbReference>
<dbReference type="InterPro" id="IPR012944">
    <property type="entry name" value="SusD_RagB_dom"/>
</dbReference>
<sequence length="510" mass="59092">MKKSIIGLFIFISLLFFSCGKDFLNVSPKDNLTGNNYWKSAEDVDKFLVGIYKTFRLATMGTPIGGSANHRIFFPATGDFRCAPIMRTSQSSGASRDYLTHLRNNNINALFSSDYSFFGFTAIPKWNDFFKMVQSANIVFFEVDNMEEGLISPAAKARYKAEAVFLRNLAYFFMVRLYGDVPYYTEAYHSKAIGRTNMITVLKNCLADMQEHYQNLPWTYDDPSLIGNRAMRGAAIVLMMHMNMWIAGFTVEDKAPYYNAVVELGNEIRFQNDNAYELLPLERTKEIFKGRTKEGLFEIVQSLNYGETFSISAPYSDYFLRYPNKNVAIQRSYLYYERNFMEELYPLGVQDKRKEFWYDEHIYDTSGLMQCLKFLNVFNEEGEDYNPDDNQIVFRYVDAILLQAEALAELDRDAEAREVINIVRARAEAPLAVSQTGDELKDFIWWERVRELIGEGHFYYDLVRTRKVINSKYTSAAMSVEAFNKGGWTWPIDPSALNNNPYMTLNTYWN</sequence>
<dbReference type="EMBL" id="BAABGR010000006">
    <property type="protein sequence ID" value="GAA4511434.1"/>
    <property type="molecule type" value="Genomic_DNA"/>
</dbReference>
<evidence type="ECO:0000256" key="5">
    <source>
        <dbReference type="ARBA" id="ARBA00023237"/>
    </source>
</evidence>
<keyword evidence="3" id="KW-0732">Signal</keyword>
<gene>
    <name evidence="8" type="ORF">GCM10023173_04100</name>
</gene>
<feature type="domain" description="RagB/SusD" evidence="6">
    <location>
        <begin position="371"/>
        <end position="509"/>
    </location>
</feature>
<dbReference type="Gene3D" id="1.25.40.390">
    <property type="match status" value="1"/>
</dbReference>
<evidence type="ECO:0000256" key="1">
    <source>
        <dbReference type="ARBA" id="ARBA00004442"/>
    </source>
</evidence>
<dbReference type="Proteomes" id="UP001500394">
    <property type="component" value="Unassembled WGS sequence"/>
</dbReference>
<evidence type="ECO:0000256" key="3">
    <source>
        <dbReference type="ARBA" id="ARBA00022729"/>
    </source>
</evidence>
<dbReference type="InterPro" id="IPR011990">
    <property type="entry name" value="TPR-like_helical_dom_sf"/>
</dbReference>
<comment type="subcellular location">
    <subcellularLocation>
        <location evidence="1">Cell outer membrane</location>
    </subcellularLocation>
</comment>
<reference evidence="9" key="1">
    <citation type="journal article" date="2019" name="Int. J. Syst. Evol. Microbiol.">
        <title>The Global Catalogue of Microorganisms (GCM) 10K type strain sequencing project: providing services to taxonomists for standard genome sequencing and annotation.</title>
        <authorList>
            <consortium name="The Broad Institute Genomics Platform"/>
            <consortium name="The Broad Institute Genome Sequencing Center for Infectious Disease"/>
            <person name="Wu L."/>
            <person name="Ma J."/>
        </authorList>
    </citation>
    <scope>NUCLEOTIDE SEQUENCE [LARGE SCALE GENOMIC DNA]</scope>
    <source>
        <strain evidence="9">JCM 17858</strain>
    </source>
</reference>
<dbReference type="SUPFAM" id="SSF48452">
    <property type="entry name" value="TPR-like"/>
    <property type="match status" value="1"/>
</dbReference>
<dbReference type="RefSeq" id="WP_039054361.1">
    <property type="nucleotide sequence ID" value="NZ_BAABGR010000006.1"/>
</dbReference>
<comment type="caution">
    <text evidence="8">The sequence shown here is derived from an EMBL/GenBank/DDBJ whole genome shotgun (WGS) entry which is preliminary data.</text>
</comment>
<evidence type="ECO:0000259" key="7">
    <source>
        <dbReference type="Pfam" id="PF14322"/>
    </source>
</evidence>
<dbReference type="Pfam" id="PF14322">
    <property type="entry name" value="SusD-like_3"/>
    <property type="match status" value="1"/>
</dbReference>
<evidence type="ECO:0000256" key="4">
    <source>
        <dbReference type="ARBA" id="ARBA00023136"/>
    </source>
</evidence>
<dbReference type="InterPro" id="IPR033985">
    <property type="entry name" value="SusD-like_N"/>
</dbReference>
<dbReference type="Pfam" id="PF07980">
    <property type="entry name" value="SusD_RagB"/>
    <property type="match status" value="1"/>
</dbReference>
<proteinExistence type="inferred from homology"/>
<evidence type="ECO:0000259" key="6">
    <source>
        <dbReference type="Pfam" id="PF07980"/>
    </source>
</evidence>
<accession>A0ABP8QVT9</accession>
<comment type="similarity">
    <text evidence="2">Belongs to the SusD family.</text>
</comment>
<evidence type="ECO:0000313" key="9">
    <source>
        <dbReference type="Proteomes" id="UP001500394"/>
    </source>
</evidence>
<protein>
    <submittedName>
        <fullName evidence="8">RagB/SusD family nutrient uptake outer membrane protein</fullName>
    </submittedName>
</protein>
<keyword evidence="5" id="KW-0998">Cell outer membrane</keyword>
<organism evidence="8 9">
    <name type="scientific">Sphingobacterium thermophilum</name>
    <dbReference type="NCBI Taxonomy" id="768534"/>
    <lineage>
        <taxon>Bacteria</taxon>
        <taxon>Pseudomonadati</taxon>
        <taxon>Bacteroidota</taxon>
        <taxon>Sphingobacteriia</taxon>
        <taxon>Sphingobacteriales</taxon>
        <taxon>Sphingobacteriaceae</taxon>
        <taxon>Sphingobacterium</taxon>
    </lineage>
</organism>
<feature type="domain" description="SusD-like N-terminal" evidence="7">
    <location>
        <begin position="99"/>
        <end position="235"/>
    </location>
</feature>
<keyword evidence="4" id="KW-0472">Membrane</keyword>
<evidence type="ECO:0000313" key="8">
    <source>
        <dbReference type="EMBL" id="GAA4511434.1"/>
    </source>
</evidence>